<reference evidence="3" key="1">
    <citation type="submission" date="2023-07" db="EMBL/GenBank/DDBJ databases">
        <authorList>
            <consortium name="AG Swart"/>
            <person name="Singh M."/>
            <person name="Singh A."/>
            <person name="Seah K."/>
            <person name="Emmerich C."/>
        </authorList>
    </citation>
    <scope>NUCLEOTIDE SEQUENCE</scope>
    <source>
        <strain evidence="3">DP1</strain>
    </source>
</reference>
<organism evidence="3 4">
    <name type="scientific">Euplotes crassus</name>
    <dbReference type="NCBI Taxonomy" id="5936"/>
    <lineage>
        <taxon>Eukaryota</taxon>
        <taxon>Sar</taxon>
        <taxon>Alveolata</taxon>
        <taxon>Ciliophora</taxon>
        <taxon>Intramacronucleata</taxon>
        <taxon>Spirotrichea</taxon>
        <taxon>Hypotrichia</taxon>
        <taxon>Euplotida</taxon>
        <taxon>Euplotidae</taxon>
        <taxon>Moneuplotes</taxon>
    </lineage>
</organism>
<feature type="compositionally biased region" description="Basic residues" evidence="1">
    <location>
        <begin position="25"/>
        <end position="34"/>
    </location>
</feature>
<protein>
    <recommendedName>
        <fullName evidence="2">BZIP domain-containing protein</fullName>
    </recommendedName>
</protein>
<evidence type="ECO:0000256" key="1">
    <source>
        <dbReference type="SAM" id="MobiDB-lite"/>
    </source>
</evidence>
<feature type="domain" description="BZIP" evidence="2">
    <location>
        <begin position="20"/>
        <end position="83"/>
    </location>
</feature>
<dbReference type="Pfam" id="PF07716">
    <property type="entry name" value="bZIP_2"/>
    <property type="match status" value="1"/>
</dbReference>
<name>A0AAD1UND8_EUPCR</name>
<feature type="region of interest" description="Disordered" evidence="1">
    <location>
        <begin position="1"/>
        <end position="34"/>
    </location>
</feature>
<dbReference type="InterPro" id="IPR004827">
    <property type="entry name" value="bZIP"/>
</dbReference>
<dbReference type="GO" id="GO:0003700">
    <property type="term" value="F:DNA-binding transcription factor activity"/>
    <property type="evidence" value="ECO:0007669"/>
    <property type="project" value="InterPro"/>
</dbReference>
<evidence type="ECO:0000259" key="2">
    <source>
        <dbReference type="PROSITE" id="PS50217"/>
    </source>
</evidence>
<keyword evidence="4" id="KW-1185">Reference proteome</keyword>
<evidence type="ECO:0000313" key="4">
    <source>
        <dbReference type="Proteomes" id="UP001295684"/>
    </source>
</evidence>
<dbReference type="EMBL" id="CAMPGE010011143">
    <property type="protein sequence ID" value="CAI2369982.1"/>
    <property type="molecule type" value="Genomic_DNA"/>
</dbReference>
<dbReference type="Proteomes" id="UP001295684">
    <property type="component" value="Unassembled WGS sequence"/>
</dbReference>
<proteinExistence type="predicted"/>
<gene>
    <name evidence="3" type="ORF">ECRASSUSDP1_LOCUS11289</name>
</gene>
<evidence type="ECO:0000313" key="3">
    <source>
        <dbReference type="EMBL" id="CAI2369982.1"/>
    </source>
</evidence>
<dbReference type="PROSITE" id="PS50217">
    <property type="entry name" value="BZIP"/>
    <property type="match status" value="1"/>
</dbReference>
<dbReference type="AlphaFoldDB" id="A0AAD1UND8"/>
<comment type="caution">
    <text evidence="3">The sequence shown here is derived from an EMBL/GenBank/DDBJ whole genome shotgun (WGS) entry which is preliminary data.</text>
</comment>
<sequence length="359" mass="42502">METENSTGVKEKRTRKCREEDKETTRRRKNREKMKRYRVKLKAQQEDMEEENEILKVQVIQLNQQVETLTKENEELKAKLSSAKAENLSTSQSTSLGFRSNERSAFEKIDSIKECSNFYRATKEESSFCNCTISREPTITLCEKIFKRENHFWQNTLPKLIQKNPEKVKYTLMEQNKDIADVYGAARIAFLKSQFRNIIQSVLPFNAIVTLLAFDEFKIEDWTKIQEKIIEPAPDHPESKSPPPPQQSQLSEPIMKYFMLHGESLLHNLREIRSLMQTLMTIRNKLFRRLKELSDLYRKSEYKYDKNDHIAAKNKWDEYKAKGVDLFHIWKIAKKQSDSEYISDAEMSEWEEEEASFKI</sequence>
<accession>A0AAD1UND8</accession>